<accession>A0A443LE21</accession>
<dbReference type="Proteomes" id="UP000288071">
    <property type="component" value="Unassembled WGS sequence"/>
</dbReference>
<dbReference type="SUPFAM" id="SSF56925">
    <property type="entry name" value="OMPA-like"/>
    <property type="match status" value="1"/>
</dbReference>
<dbReference type="AlphaFoldDB" id="A0A443LE21"/>
<proteinExistence type="inferred from homology"/>
<comment type="similarity">
    <text evidence="1">Belongs to the OmpW/AlkL family.</text>
</comment>
<sequence>MTDHHPREEERMKRKGHMKRWAGALALALIGLGAAGPAAAQTRLGWYTQIGPAGIGFSESAKISAGGSTIPGASATLSDNLTLGFGLGYRFSDAFSVIAIGGLPPTTTIKGTGPLTGITVGKVTYGPLIVAANYHIPTAGKFQPFVGAGVNYTMVFDAKDGGLTKLKAKSAFGAVLRVGFDYMVSDTDGLFFSANKVFVNTSATGNAVALGGAPVSAKITLDPLILHAGWVHRF</sequence>
<keyword evidence="3" id="KW-1185">Reference proteome</keyword>
<evidence type="ECO:0000313" key="2">
    <source>
        <dbReference type="EMBL" id="RWR47378.1"/>
    </source>
</evidence>
<protein>
    <submittedName>
        <fullName evidence="2">OmpW family protein</fullName>
    </submittedName>
</protein>
<dbReference type="Pfam" id="PF03922">
    <property type="entry name" value="OmpW"/>
    <property type="match status" value="1"/>
</dbReference>
<reference evidence="2 3" key="1">
    <citation type="submission" date="2019-01" db="EMBL/GenBank/DDBJ databases">
        <title>Sinorhodobacter populi sp. nov. isolated from the symptomatic bark tissue of Populus euramericana canker.</title>
        <authorList>
            <person name="Xu G."/>
        </authorList>
    </citation>
    <scope>NUCLEOTIDE SEQUENCE [LARGE SCALE GENOMIC DNA]</scope>
    <source>
        <strain evidence="2 3">CGMCC 1.12963</strain>
    </source>
</reference>
<reference evidence="3" key="2">
    <citation type="submission" date="2019-01" db="EMBL/GenBank/DDBJ databases">
        <title>Sinorhodobacter populi sp. nov. isolated from the symptomatic bark tissue of Populus euramericana canker.</title>
        <authorList>
            <person name="Li Y."/>
        </authorList>
    </citation>
    <scope>NUCLEOTIDE SEQUENCE [LARGE SCALE GENOMIC DNA]</scope>
    <source>
        <strain evidence="3">CGMCC 1.12963</strain>
    </source>
</reference>
<evidence type="ECO:0000256" key="1">
    <source>
        <dbReference type="ARBA" id="ARBA00009330"/>
    </source>
</evidence>
<name>A0A443LE21_9RHOB</name>
<dbReference type="PANTHER" id="PTHR36920:SF1">
    <property type="entry name" value="OUTER MEMBRANE PROTEIN W"/>
    <property type="match status" value="1"/>
</dbReference>
<dbReference type="Gene3D" id="2.40.160.20">
    <property type="match status" value="1"/>
</dbReference>
<dbReference type="PANTHER" id="PTHR36920">
    <property type="match status" value="1"/>
</dbReference>
<gene>
    <name evidence="2" type="ORF">EOW66_19685</name>
</gene>
<evidence type="ECO:0000313" key="3">
    <source>
        <dbReference type="Proteomes" id="UP000288071"/>
    </source>
</evidence>
<comment type="caution">
    <text evidence="2">The sequence shown here is derived from an EMBL/GenBank/DDBJ whole genome shotgun (WGS) entry which is preliminary data.</text>
</comment>
<dbReference type="GO" id="GO:0055085">
    <property type="term" value="P:transmembrane transport"/>
    <property type="evidence" value="ECO:0007669"/>
    <property type="project" value="TreeGrafter"/>
</dbReference>
<dbReference type="GO" id="GO:0019867">
    <property type="term" value="C:outer membrane"/>
    <property type="evidence" value="ECO:0007669"/>
    <property type="project" value="InterPro"/>
</dbReference>
<dbReference type="InterPro" id="IPR011250">
    <property type="entry name" value="OMP/PagP_B-barrel"/>
</dbReference>
<organism evidence="2 3">
    <name type="scientific">Paenirhodobacter huangdaonensis</name>
    <dbReference type="NCBI Taxonomy" id="2501515"/>
    <lineage>
        <taxon>Bacteria</taxon>
        <taxon>Pseudomonadati</taxon>
        <taxon>Pseudomonadota</taxon>
        <taxon>Alphaproteobacteria</taxon>
        <taxon>Rhodobacterales</taxon>
        <taxon>Rhodobacter group</taxon>
        <taxon>Paenirhodobacter</taxon>
    </lineage>
</organism>
<dbReference type="EMBL" id="SAVA01000020">
    <property type="protein sequence ID" value="RWR47378.1"/>
    <property type="molecule type" value="Genomic_DNA"/>
</dbReference>
<dbReference type="InterPro" id="IPR005618">
    <property type="entry name" value="OMPW"/>
</dbReference>